<accession>A0A4Y8JSG4</accession>
<dbReference type="Gene3D" id="2.60.120.260">
    <property type="entry name" value="Galactose-binding domain-like"/>
    <property type="match status" value="1"/>
</dbReference>
<organism evidence="2 3">
    <name type="scientific">Cryobacterium cryoconiti</name>
    <dbReference type="NCBI Taxonomy" id="1259239"/>
    <lineage>
        <taxon>Bacteria</taxon>
        <taxon>Bacillati</taxon>
        <taxon>Actinomycetota</taxon>
        <taxon>Actinomycetes</taxon>
        <taxon>Micrococcales</taxon>
        <taxon>Microbacteriaceae</taxon>
        <taxon>Cryobacterium</taxon>
    </lineage>
</organism>
<evidence type="ECO:0000313" key="3">
    <source>
        <dbReference type="Proteomes" id="UP000297472"/>
    </source>
</evidence>
<feature type="domain" description="SGNH hydrolase-type esterase" evidence="1">
    <location>
        <begin position="167"/>
        <end position="268"/>
    </location>
</feature>
<proteinExistence type="predicted"/>
<dbReference type="AlphaFoldDB" id="A0A4Y8JSG4"/>
<evidence type="ECO:0000259" key="1">
    <source>
        <dbReference type="Pfam" id="PF14606"/>
    </source>
</evidence>
<dbReference type="EMBL" id="SOHA01000040">
    <property type="protein sequence ID" value="TFD27058.1"/>
    <property type="molecule type" value="Genomic_DNA"/>
</dbReference>
<reference evidence="2 3" key="1">
    <citation type="submission" date="2019-03" db="EMBL/GenBank/DDBJ databases">
        <title>Genomics of glacier-inhabiting Cryobacterium strains.</title>
        <authorList>
            <person name="Liu Q."/>
            <person name="Xin Y.-H."/>
        </authorList>
    </citation>
    <scope>NUCLEOTIDE SEQUENCE [LARGE SCALE GENOMIC DNA]</scope>
    <source>
        <strain evidence="2 3">TMT1-51</strain>
    </source>
</reference>
<evidence type="ECO:0000313" key="2">
    <source>
        <dbReference type="EMBL" id="TFD27058.1"/>
    </source>
</evidence>
<name>A0A4Y8JSG4_9MICO</name>
<keyword evidence="3" id="KW-1185">Reference proteome</keyword>
<dbReference type="OrthoDB" id="2060945at2"/>
<dbReference type="SUPFAM" id="SSF52266">
    <property type="entry name" value="SGNH hydrolase"/>
    <property type="match status" value="1"/>
</dbReference>
<protein>
    <submittedName>
        <fullName evidence="2">Lipase</fullName>
    </submittedName>
</protein>
<dbReference type="InterPro" id="IPR036514">
    <property type="entry name" value="SGNH_hydro_sf"/>
</dbReference>
<dbReference type="Proteomes" id="UP000297472">
    <property type="component" value="Unassembled WGS sequence"/>
</dbReference>
<gene>
    <name evidence="2" type="ORF">E3T49_13920</name>
</gene>
<sequence length="390" mass="42503">MTTRPISRAAFSAIAELETTERGILPHRIPLWARQQFPDPQMLAMEVQPSGVRLSIRTRSTRIELVSHARRVSYAGADRPRGRIDLLVDGTLLRSDTLTGGDIIHTDLQSGASELESGAPHVSVFRDLGTADKEIEIWLPHNEAIELISWASDAPISPAPRRKPLWVHHGSSISHGSNATSPSAIWPAVAARSAGADLHNLGLGGSALLDPFMARLIRDAPADVISAKIGINIVNFDSMRLRAFVPALHGFLDTIRDGHPTTPILLVSPIFCGIHENTPGPGSVDVSTLGTDRIRFTTTGDEGDTRLGRLTLRVIRDAMRTLVTGRQDTQLHYVNGLNLYGPDDAGAHPLPDAIHPDTETHALIGDRFARLLSMACIPETTRSQDWRWGR</sequence>
<dbReference type="Gene3D" id="3.40.50.1110">
    <property type="entry name" value="SGNH hydrolase"/>
    <property type="match status" value="1"/>
</dbReference>
<dbReference type="Pfam" id="PF14606">
    <property type="entry name" value="Lipase_GDSL_3"/>
    <property type="match status" value="1"/>
</dbReference>
<dbReference type="InterPro" id="IPR013830">
    <property type="entry name" value="SGNH_hydro"/>
</dbReference>
<comment type="caution">
    <text evidence="2">The sequence shown here is derived from an EMBL/GenBank/DDBJ whole genome shotgun (WGS) entry which is preliminary data.</text>
</comment>